<dbReference type="AlphaFoldDB" id="A0A172WQ59"/>
<feature type="chain" id="PRO_5008002820" evidence="1">
    <location>
        <begin position="23"/>
        <end position="516"/>
    </location>
</feature>
<dbReference type="Pfam" id="PF13091">
    <property type="entry name" value="PLDc_2"/>
    <property type="match status" value="2"/>
</dbReference>
<dbReference type="PANTHER" id="PTHR21248">
    <property type="entry name" value="CARDIOLIPIN SYNTHASE"/>
    <property type="match status" value="1"/>
</dbReference>
<dbReference type="PANTHER" id="PTHR21248:SF12">
    <property type="entry name" value="CARDIOLIPIN SYNTHASE C"/>
    <property type="match status" value="1"/>
</dbReference>
<dbReference type="EMBL" id="CP015641">
    <property type="protein sequence ID" value="ANF25419.1"/>
    <property type="molecule type" value="Genomic_DNA"/>
</dbReference>
<feature type="signal peptide" evidence="1">
    <location>
        <begin position="1"/>
        <end position="22"/>
    </location>
</feature>
<dbReference type="InterPro" id="IPR001736">
    <property type="entry name" value="PLipase_D/transphosphatidylase"/>
</dbReference>
<dbReference type="eggNOG" id="COG1502">
    <property type="taxonomic scope" value="Bacteria"/>
</dbReference>
<dbReference type="PROSITE" id="PS50035">
    <property type="entry name" value="PLD"/>
    <property type="match status" value="2"/>
</dbReference>
<feature type="domain" description="PLD phosphodiesterase" evidence="2">
    <location>
        <begin position="404"/>
        <end position="431"/>
    </location>
</feature>
<dbReference type="SMART" id="SM00155">
    <property type="entry name" value="PLDc"/>
    <property type="match status" value="2"/>
</dbReference>
<keyword evidence="1" id="KW-0732">Signal</keyword>
<dbReference type="GO" id="GO:0032049">
    <property type="term" value="P:cardiolipin biosynthetic process"/>
    <property type="evidence" value="ECO:0007669"/>
    <property type="project" value="UniProtKB-ARBA"/>
</dbReference>
<dbReference type="Proteomes" id="UP000077787">
    <property type="component" value="Chromosome"/>
</dbReference>
<protein>
    <submittedName>
        <fullName evidence="3">Phospholipase</fullName>
    </submittedName>
</protein>
<dbReference type="RefSeq" id="WP_045431088.1">
    <property type="nucleotide sequence ID" value="NZ_CP015641.1"/>
</dbReference>
<evidence type="ECO:0000313" key="3">
    <source>
        <dbReference type="EMBL" id="ANF25419.1"/>
    </source>
</evidence>
<dbReference type="Gene3D" id="3.30.870.10">
    <property type="entry name" value="Endonuclease Chain A"/>
    <property type="match status" value="2"/>
</dbReference>
<dbReference type="CDD" id="cd09113">
    <property type="entry name" value="PLDc_ymdC_like_2"/>
    <property type="match status" value="1"/>
</dbReference>
<proteinExistence type="predicted"/>
<dbReference type="SUPFAM" id="SSF56024">
    <property type="entry name" value="Phospholipase D/nuclease"/>
    <property type="match status" value="2"/>
</dbReference>
<dbReference type="InterPro" id="IPR025202">
    <property type="entry name" value="PLD-like_dom"/>
</dbReference>
<gene>
    <name evidence="3" type="ORF">PS273GM_09795</name>
</gene>
<evidence type="ECO:0000259" key="2">
    <source>
        <dbReference type="PROSITE" id="PS50035"/>
    </source>
</evidence>
<evidence type="ECO:0000313" key="4">
    <source>
        <dbReference type="Proteomes" id="UP000077787"/>
    </source>
</evidence>
<dbReference type="GO" id="GO:0030572">
    <property type="term" value="F:phosphatidyltransferase activity"/>
    <property type="evidence" value="ECO:0007669"/>
    <property type="project" value="UniProtKB-ARBA"/>
</dbReference>
<name>A0A172WQ59_STUST</name>
<reference evidence="3 4" key="1">
    <citation type="submission" date="2016-05" db="EMBL/GenBank/DDBJ databases">
        <title>Genome sequence of Pseudomonas stutzeri 273 and identification of the exopolysaccharide biosynthesis locus.</title>
        <authorList>
            <person name="Wu S."/>
            <person name="Sun C."/>
        </authorList>
    </citation>
    <scope>NUCLEOTIDE SEQUENCE [LARGE SCALE GENOMIC DNA]</scope>
    <source>
        <strain evidence="3 4">273</strain>
    </source>
</reference>
<feature type="domain" description="PLD phosphodiesterase" evidence="2">
    <location>
        <begin position="162"/>
        <end position="189"/>
    </location>
</feature>
<organism evidence="3 4">
    <name type="scientific">Stutzerimonas stutzeri</name>
    <name type="common">Pseudomonas stutzeri</name>
    <dbReference type="NCBI Taxonomy" id="316"/>
    <lineage>
        <taxon>Bacteria</taxon>
        <taxon>Pseudomonadati</taxon>
        <taxon>Pseudomonadota</taxon>
        <taxon>Gammaproteobacteria</taxon>
        <taxon>Pseudomonadales</taxon>
        <taxon>Pseudomonadaceae</taxon>
        <taxon>Stutzerimonas</taxon>
    </lineage>
</organism>
<dbReference type="PROSITE" id="PS51257">
    <property type="entry name" value="PROKAR_LIPOPROTEIN"/>
    <property type="match status" value="1"/>
</dbReference>
<evidence type="ECO:0000256" key="1">
    <source>
        <dbReference type="SAM" id="SignalP"/>
    </source>
</evidence>
<accession>A0A172WQ59</accession>
<sequence>MRLHLLLVAVLFLVGCAGQITPAPTSYALPNQNSALTQQVEALAAKQPADTSGFRLLSDSAEAFSARIQMIRQARTSLDVQYYIVHDGLSTRALIEEVVRAADRGVRVRLLLDDTTSDGSDYQIATLAAHPNILIRVFNPLHIGRSTVITRSLGRLLNLSKQHRRMHNKLMLADSSLAIVGGRNLGDEYFDADQSFNFTDIDLLAAGPVAEQLAVSFDQYWNHTLSVPIQQFLRHPPNKDELELARRDITRYLQAERQKDERRYQHLMGGLQEPSPRDWLADLIWAPGEALWDHPDKIEAPGIPDESLLLTTQLQPSMDGVRRSLTLISAYFVPTEQGAAYLAGHARNGVAVQVLTNSLEATDVPAVHGGYAPYRADLLKAGVRLFELRRQPDQETRFSISGDSESSLHSKAAVFDQERVFLGSLNFDPRSVLWNTEVGILIDSPELSREVHKLSQEGTSPAVSYEVRLTERNGVRRLIWIAEDDGQRKVLLHEPGGAWRRFNAWFSRVIGLERML</sequence>
<dbReference type="CDD" id="cd09111">
    <property type="entry name" value="PLDc_ymdC_like_1"/>
    <property type="match status" value="1"/>
</dbReference>